<feature type="compositionally biased region" description="Low complexity" evidence="1">
    <location>
        <begin position="553"/>
        <end position="564"/>
    </location>
</feature>
<dbReference type="AlphaFoldDB" id="A0AA39J7C3"/>
<comment type="caution">
    <text evidence="2">The sequence shown here is derived from an EMBL/GenBank/DDBJ whole genome shotgun (WGS) entry which is preliminary data.</text>
</comment>
<name>A0AA39J7C3_ARMTA</name>
<dbReference type="EMBL" id="JAUEPS010000145">
    <property type="protein sequence ID" value="KAK0435598.1"/>
    <property type="molecule type" value="Genomic_DNA"/>
</dbReference>
<evidence type="ECO:0000313" key="2">
    <source>
        <dbReference type="EMBL" id="KAK0435598.1"/>
    </source>
</evidence>
<evidence type="ECO:0000256" key="1">
    <source>
        <dbReference type="SAM" id="MobiDB-lite"/>
    </source>
</evidence>
<feature type="region of interest" description="Disordered" evidence="1">
    <location>
        <begin position="851"/>
        <end position="900"/>
    </location>
</feature>
<feature type="compositionally biased region" description="Polar residues" evidence="1">
    <location>
        <begin position="372"/>
        <end position="381"/>
    </location>
</feature>
<protein>
    <submittedName>
        <fullName evidence="2">Uncharacterized protein</fullName>
    </submittedName>
</protein>
<dbReference type="Proteomes" id="UP001175211">
    <property type="component" value="Unassembled WGS sequence"/>
</dbReference>
<gene>
    <name evidence="2" type="ORF">EV420DRAFT_1653075</name>
</gene>
<reference evidence="2" key="1">
    <citation type="submission" date="2023-06" db="EMBL/GenBank/DDBJ databases">
        <authorList>
            <consortium name="Lawrence Berkeley National Laboratory"/>
            <person name="Ahrendt S."/>
            <person name="Sahu N."/>
            <person name="Indic B."/>
            <person name="Wong-Bajracharya J."/>
            <person name="Merenyi Z."/>
            <person name="Ke H.-M."/>
            <person name="Monk M."/>
            <person name="Kocsube S."/>
            <person name="Drula E."/>
            <person name="Lipzen A."/>
            <person name="Balint B."/>
            <person name="Henrissat B."/>
            <person name="Andreopoulos B."/>
            <person name="Martin F.M."/>
            <person name="Harder C.B."/>
            <person name="Rigling D."/>
            <person name="Ford K.L."/>
            <person name="Foster G.D."/>
            <person name="Pangilinan J."/>
            <person name="Papanicolaou A."/>
            <person name="Barry K."/>
            <person name="LaButti K."/>
            <person name="Viragh M."/>
            <person name="Koriabine M."/>
            <person name="Yan M."/>
            <person name="Riley R."/>
            <person name="Champramary S."/>
            <person name="Plett K.L."/>
            <person name="Tsai I.J."/>
            <person name="Slot J."/>
            <person name="Sipos G."/>
            <person name="Plett J."/>
            <person name="Nagy L.G."/>
            <person name="Grigoriev I.V."/>
        </authorList>
    </citation>
    <scope>NUCLEOTIDE SEQUENCE</scope>
    <source>
        <strain evidence="2">CCBAS 213</strain>
    </source>
</reference>
<feature type="compositionally biased region" description="Low complexity" evidence="1">
    <location>
        <begin position="591"/>
        <end position="608"/>
    </location>
</feature>
<dbReference type="RefSeq" id="XP_060322038.1">
    <property type="nucleotide sequence ID" value="XM_060478706.1"/>
</dbReference>
<feature type="compositionally biased region" description="Polar residues" evidence="1">
    <location>
        <begin position="220"/>
        <end position="236"/>
    </location>
</feature>
<evidence type="ECO:0000313" key="3">
    <source>
        <dbReference type="Proteomes" id="UP001175211"/>
    </source>
</evidence>
<sequence>MSSLTPAIAALPDLSPSPEERIRYRYFVRFNPREYYYVYRRVTALFVPVYHHRRAHTPETLSEMFHKIFNLLFPNMRRLRDQRLIDSRIGAYIRGFLTRWHDTLPPRLRVLGWNQLIARVPAETRPSHGLLRLTVGLPFPGEPGFVMTSPPLPLVHYLLQWEVLESEDILRTPLIDEEAFPGVIFPWYPTPLPDDVDELASERGSPIPQPRRRRGAQPSAPVTSNFSPLSNGQTLTLALALPFSPHPAGPPAGPSTPAPPRTPAPCLPSTPAPPPYRPSAPPPSRPPPAFESQPPAQTLRVPASTPGNALPSAATFLDLNRRVTASLPVPPTPPTPDPRRRPQPQSPLPPDSRLPQPRFSSFSTPVRPAPHTVTSGRTSQCRPRAQVSPPLPPVVGDGEFSAVPIPSALRGTDSTLRPQEPLFFPSSEEDDGHRPPSQSPPPPSDFGGAGDLFDDIPVIEGARAPSPELVYDAVSGDLVTDHDFDVGSPVVEVPKRTTRSKGKGKAGASPSKRKKPVRKTKAPPATPPQAEESVRSPPPFLRIRTSTLCRTIASPSPVPAAGPSRLTKRKKQPKAARASTPPVEISPPHAPLTRSRAAATRAAILPPIVELPEESGSGSDDDAPPTKKRRISDAKQEEKKQVSREKGKAKKRARKPDARYTLSEPGAGSGVAIGRHSTSRSELEALTFEDIREGPAAFFKPVRYGDKNGTFGARSDPFPYFARAPNVSGDCIPCSTRDLKCTWTNQFPGASCDQCTRSHHGRCSARYTAQEMNKVSSKLSKYTRYNVGLMESDLKELHALNHDLEHLDLADSLDQIAGHENGNAIIEGLASAYEEVSSFVIDDGIRRSLGHPLNLPKPGESSHSAAGSKSKSPAKGDESEADLDPNGSSASSSGSSSSSD</sequence>
<feature type="compositionally biased region" description="Pro residues" evidence="1">
    <location>
        <begin position="244"/>
        <end position="289"/>
    </location>
</feature>
<feature type="compositionally biased region" description="Basic residues" evidence="1">
    <location>
        <begin position="511"/>
        <end position="521"/>
    </location>
</feature>
<feature type="compositionally biased region" description="Low complexity" evidence="1">
    <location>
        <begin position="887"/>
        <end position="900"/>
    </location>
</feature>
<feature type="region of interest" description="Disordered" evidence="1">
    <location>
        <begin position="195"/>
        <end position="461"/>
    </location>
</feature>
<proteinExistence type="predicted"/>
<feature type="region of interest" description="Disordered" evidence="1">
    <location>
        <begin position="479"/>
        <end position="679"/>
    </location>
</feature>
<dbReference type="GeneID" id="85362254"/>
<feature type="compositionally biased region" description="Low complexity" evidence="1">
    <location>
        <begin position="859"/>
        <end position="873"/>
    </location>
</feature>
<keyword evidence="3" id="KW-1185">Reference proteome</keyword>
<feature type="compositionally biased region" description="Basic and acidic residues" evidence="1">
    <location>
        <begin position="631"/>
        <end position="646"/>
    </location>
</feature>
<accession>A0AA39J7C3</accession>
<organism evidence="2 3">
    <name type="scientific">Armillaria tabescens</name>
    <name type="common">Ringless honey mushroom</name>
    <name type="synonym">Agaricus tabescens</name>
    <dbReference type="NCBI Taxonomy" id="1929756"/>
    <lineage>
        <taxon>Eukaryota</taxon>
        <taxon>Fungi</taxon>
        <taxon>Dikarya</taxon>
        <taxon>Basidiomycota</taxon>
        <taxon>Agaricomycotina</taxon>
        <taxon>Agaricomycetes</taxon>
        <taxon>Agaricomycetidae</taxon>
        <taxon>Agaricales</taxon>
        <taxon>Marasmiineae</taxon>
        <taxon>Physalacriaceae</taxon>
        <taxon>Desarmillaria</taxon>
    </lineage>
</organism>